<comment type="caution">
    <text evidence="1">The sequence shown here is derived from an EMBL/GenBank/DDBJ whole genome shotgun (WGS) entry which is preliminary data.</text>
</comment>
<reference evidence="1 2" key="1">
    <citation type="submission" date="2019-06" db="EMBL/GenBank/DDBJ databases">
        <title>Sequencing the genomes of 1000 actinobacteria strains.</title>
        <authorList>
            <person name="Klenk H.-P."/>
        </authorList>
    </citation>
    <scope>NUCLEOTIDE SEQUENCE [LARGE SCALE GENOMIC DNA]</scope>
    <source>
        <strain evidence="1 2">DSM 102131</strain>
    </source>
</reference>
<keyword evidence="2" id="KW-1185">Reference proteome</keyword>
<dbReference type="EMBL" id="VIXA01000001">
    <property type="protein sequence ID" value="TWG27033.1"/>
    <property type="molecule type" value="Genomic_DNA"/>
</dbReference>
<dbReference type="AlphaFoldDB" id="A0A561WT47"/>
<dbReference type="Proteomes" id="UP000319927">
    <property type="component" value="Unassembled WGS sequence"/>
</dbReference>
<protein>
    <submittedName>
        <fullName evidence="1">Uncharacterized protein</fullName>
    </submittedName>
</protein>
<name>A0A561WT47_9ACTN</name>
<gene>
    <name evidence="1" type="ORF">FHX75_11168</name>
</gene>
<evidence type="ECO:0000313" key="1">
    <source>
        <dbReference type="EMBL" id="TWG27033.1"/>
    </source>
</evidence>
<proteinExistence type="predicted"/>
<organism evidence="1 2">
    <name type="scientific">Micromonospora palomenae</name>
    <dbReference type="NCBI Taxonomy" id="1461247"/>
    <lineage>
        <taxon>Bacteria</taxon>
        <taxon>Bacillati</taxon>
        <taxon>Actinomycetota</taxon>
        <taxon>Actinomycetes</taxon>
        <taxon>Micromonosporales</taxon>
        <taxon>Micromonosporaceae</taxon>
        <taxon>Micromonospora</taxon>
    </lineage>
</organism>
<accession>A0A561WT47</accession>
<evidence type="ECO:0000313" key="2">
    <source>
        <dbReference type="Proteomes" id="UP000319927"/>
    </source>
</evidence>
<sequence length="67" mass="7545">MVRSNEVNKQNKGGQANVELVAGSDDLKTLERVGRECVKIFLREQKAAFCKVFGTEADYKARELRKA</sequence>